<evidence type="ECO:0000256" key="8">
    <source>
        <dbReference type="ARBA" id="ARBA00023136"/>
    </source>
</evidence>
<dbReference type="PROSITE" id="PS50042">
    <property type="entry name" value="CNMP_BINDING_3"/>
    <property type="match status" value="1"/>
</dbReference>
<keyword evidence="15" id="KW-1185">Reference proteome</keyword>
<feature type="domain" description="ABC transmembrane type-1" evidence="13">
    <location>
        <begin position="1"/>
        <end position="225"/>
    </location>
</feature>
<dbReference type="GO" id="GO:0016020">
    <property type="term" value="C:membrane"/>
    <property type="evidence" value="ECO:0007669"/>
    <property type="project" value="UniProtKB-SubCell"/>
</dbReference>
<feature type="domain" description="ABC transporter" evidence="12">
    <location>
        <begin position="312"/>
        <end position="561"/>
    </location>
</feature>
<feature type="transmembrane region" description="Helical" evidence="10">
    <location>
        <begin position="56"/>
        <end position="77"/>
    </location>
</feature>
<feature type="transmembrane region" description="Helical" evidence="10">
    <location>
        <begin position="897"/>
        <end position="917"/>
    </location>
</feature>
<organism evidence="14 15">
    <name type="scientific">Tetrahymena thermophila (strain SB210)</name>
    <dbReference type="NCBI Taxonomy" id="312017"/>
    <lineage>
        <taxon>Eukaryota</taxon>
        <taxon>Sar</taxon>
        <taxon>Alveolata</taxon>
        <taxon>Ciliophora</taxon>
        <taxon>Intramacronucleata</taxon>
        <taxon>Oligohymenophorea</taxon>
        <taxon>Hymenostomatida</taxon>
        <taxon>Tetrahymenina</taxon>
        <taxon>Tetrahymenidae</taxon>
        <taxon>Tetrahymena</taxon>
    </lineage>
</organism>
<evidence type="ECO:0000313" key="14">
    <source>
        <dbReference type="EMBL" id="EAR98222.2"/>
    </source>
</evidence>
<keyword evidence="2" id="KW-0813">Transport</keyword>
<dbReference type="PANTHER" id="PTHR24223:SF330">
    <property type="entry name" value="ATP-BINDING CASSETTE SUB-FAMILY C MEMBER 10"/>
    <property type="match status" value="1"/>
</dbReference>
<dbReference type="InParanoid" id="I7LVH2"/>
<dbReference type="GeneID" id="7846516"/>
<evidence type="ECO:0000259" key="13">
    <source>
        <dbReference type="PROSITE" id="PS50929"/>
    </source>
</evidence>
<feature type="transmembrane region" description="Helical" evidence="10">
    <location>
        <begin position="626"/>
        <end position="649"/>
    </location>
</feature>
<comment type="subcellular location">
    <subcellularLocation>
        <location evidence="1">Membrane</location>
        <topology evidence="1">Multi-pass membrane protein</topology>
    </subcellularLocation>
</comment>
<dbReference type="InterPro" id="IPR003593">
    <property type="entry name" value="AAA+_ATPase"/>
</dbReference>
<dbReference type="Gene3D" id="3.40.50.300">
    <property type="entry name" value="P-loop containing nucleotide triphosphate hydrolases"/>
    <property type="match status" value="2"/>
</dbReference>
<evidence type="ECO:0000256" key="3">
    <source>
        <dbReference type="ARBA" id="ARBA00022692"/>
    </source>
</evidence>
<dbReference type="InterPro" id="IPR027417">
    <property type="entry name" value="P-loop_NTPase"/>
</dbReference>
<dbReference type="SUPFAM" id="SSF52540">
    <property type="entry name" value="P-loop containing nucleoside triphosphate hydrolases"/>
    <property type="match status" value="2"/>
</dbReference>
<dbReference type="InterPro" id="IPR003439">
    <property type="entry name" value="ABC_transporter-like_ATP-bd"/>
</dbReference>
<dbReference type="OrthoDB" id="298960at2759"/>
<keyword evidence="8 10" id="KW-0472">Membrane</keyword>
<feature type="transmembrane region" description="Helical" evidence="10">
    <location>
        <begin position="679"/>
        <end position="700"/>
    </location>
</feature>
<evidence type="ECO:0000256" key="9">
    <source>
        <dbReference type="ARBA" id="ARBA00023180"/>
    </source>
</evidence>
<dbReference type="eggNOG" id="KOG0054">
    <property type="taxonomic scope" value="Eukaryota"/>
</dbReference>
<reference evidence="15" key="1">
    <citation type="journal article" date="2006" name="PLoS Biol.">
        <title>Macronuclear genome sequence of the ciliate Tetrahymena thermophila, a model eukaryote.</title>
        <authorList>
            <person name="Eisen J.A."/>
            <person name="Coyne R.S."/>
            <person name="Wu M."/>
            <person name="Wu D."/>
            <person name="Thiagarajan M."/>
            <person name="Wortman J.R."/>
            <person name="Badger J.H."/>
            <person name="Ren Q."/>
            <person name="Amedeo P."/>
            <person name="Jones K.M."/>
            <person name="Tallon L.J."/>
            <person name="Delcher A.L."/>
            <person name="Salzberg S.L."/>
            <person name="Silva J.C."/>
            <person name="Haas B.J."/>
            <person name="Majoros W.H."/>
            <person name="Farzad M."/>
            <person name="Carlton J.M."/>
            <person name="Smith R.K. Jr."/>
            <person name="Garg J."/>
            <person name="Pearlman R.E."/>
            <person name="Karrer K.M."/>
            <person name="Sun L."/>
            <person name="Manning G."/>
            <person name="Elde N.C."/>
            <person name="Turkewitz A.P."/>
            <person name="Asai D.J."/>
            <person name="Wilkes D.E."/>
            <person name="Wang Y."/>
            <person name="Cai H."/>
            <person name="Collins K."/>
            <person name="Stewart B.A."/>
            <person name="Lee S.R."/>
            <person name="Wilamowska K."/>
            <person name="Weinberg Z."/>
            <person name="Ruzzo W.L."/>
            <person name="Wloga D."/>
            <person name="Gaertig J."/>
            <person name="Frankel J."/>
            <person name="Tsao C.-C."/>
            <person name="Gorovsky M.A."/>
            <person name="Keeling P.J."/>
            <person name="Waller R.F."/>
            <person name="Patron N.J."/>
            <person name="Cherry J.M."/>
            <person name="Stover N.A."/>
            <person name="Krieger C.J."/>
            <person name="del Toro C."/>
            <person name="Ryder H.F."/>
            <person name="Williamson S.C."/>
            <person name="Barbeau R.A."/>
            <person name="Hamilton E.P."/>
            <person name="Orias E."/>
        </authorList>
    </citation>
    <scope>NUCLEOTIDE SEQUENCE [LARGE SCALE GENOMIC DNA]</scope>
    <source>
        <strain evidence="15">SB210</strain>
    </source>
</reference>
<feature type="domain" description="ABC transporter" evidence="12">
    <location>
        <begin position="1000"/>
        <end position="1253"/>
    </location>
</feature>
<feature type="domain" description="Cyclic nucleotide-binding" evidence="11">
    <location>
        <begin position="483"/>
        <end position="574"/>
    </location>
</feature>
<accession>I7LVH2</accession>
<dbReference type="PROSITE" id="PS00211">
    <property type="entry name" value="ABC_TRANSPORTER_1"/>
    <property type="match status" value="1"/>
</dbReference>
<gene>
    <name evidence="14" type="ORF">TTHERM_00344220</name>
</gene>
<feature type="transmembrane region" description="Helical" evidence="10">
    <location>
        <begin position="89"/>
        <end position="110"/>
    </location>
</feature>
<protein>
    <submittedName>
        <fullName evidence="14">ABC transporter family protein</fullName>
    </submittedName>
</protein>
<dbReference type="RefSeq" id="XP_001018467.2">
    <property type="nucleotide sequence ID" value="XM_001018467.2"/>
</dbReference>
<dbReference type="Proteomes" id="UP000009168">
    <property type="component" value="Unassembled WGS sequence"/>
</dbReference>
<evidence type="ECO:0000256" key="7">
    <source>
        <dbReference type="ARBA" id="ARBA00022989"/>
    </source>
</evidence>
<dbReference type="SMART" id="SM00382">
    <property type="entry name" value="AAA"/>
    <property type="match status" value="2"/>
</dbReference>
<dbReference type="AlphaFoldDB" id="I7LVH2"/>
<keyword evidence="9" id="KW-0325">Glycoprotein</keyword>
<dbReference type="EMBL" id="GG662654">
    <property type="protein sequence ID" value="EAR98222.2"/>
    <property type="molecule type" value="Genomic_DNA"/>
</dbReference>
<dbReference type="InterPro" id="IPR050173">
    <property type="entry name" value="ABC_transporter_C-like"/>
</dbReference>
<dbReference type="PROSITE" id="PS50893">
    <property type="entry name" value="ABC_TRANSPORTER_2"/>
    <property type="match status" value="2"/>
</dbReference>
<dbReference type="CDD" id="cd18605">
    <property type="entry name" value="ABC_6TM_MRP7_D2_like"/>
    <property type="match status" value="1"/>
</dbReference>
<feature type="transmembrane region" description="Helical" evidence="10">
    <location>
        <begin position="199"/>
        <end position="220"/>
    </location>
</feature>
<dbReference type="GO" id="GO:0140359">
    <property type="term" value="F:ABC-type transporter activity"/>
    <property type="evidence" value="ECO:0007669"/>
    <property type="project" value="InterPro"/>
</dbReference>
<keyword evidence="3 10" id="KW-0812">Transmembrane</keyword>
<dbReference type="InterPro" id="IPR036640">
    <property type="entry name" value="ABC1_TM_sf"/>
</dbReference>
<keyword evidence="7 10" id="KW-1133">Transmembrane helix</keyword>
<evidence type="ECO:0000313" key="15">
    <source>
        <dbReference type="Proteomes" id="UP000009168"/>
    </source>
</evidence>
<dbReference type="FunFam" id="3.40.50.300:FF:001172">
    <property type="entry name" value="Cystic fibrosis transmembrane conductance regulator"/>
    <property type="match status" value="1"/>
</dbReference>
<keyword evidence="5" id="KW-0547">Nucleotide-binding</keyword>
<feature type="transmembrane region" description="Helical" evidence="10">
    <location>
        <begin position="772"/>
        <end position="789"/>
    </location>
</feature>
<dbReference type="KEGG" id="tet:TTHERM_00344220"/>
<evidence type="ECO:0000256" key="6">
    <source>
        <dbReference type="ARBA" id="ARBA00022840"/>
    </source>
</evidence>
<evidence type="ECO:0000259" key="12">
    <source>
        <dbReference type="PROSITE" id="PS50893"/>
    </source>
</evidence>
<dbReference type="Gene3D" id="1.20.1560.10">
    <property type="entry name" value="ABC transporter type 1, transmembrane domain"/>
    <property type="match status" value="2"/>
</dbReference>
<dbReference type="InterPro" id="IPR000595">
    <property type="entry name" value="cNMP-bd_dom"/>
</dbReference>
<keyword evidence="6" id="KW-0067">ATP-binding</keyword>
<dbReference type="PANTHER" id="PTHR24223">
    <property type="entry name" value="ATP-BINDING CASSETTE SUB-FAMILY C"/>
    <property type="match status" value="1"/>
</dbReference>
<dbReference type="InterPro" id="IPR011527">
    <property type="entry name" value="ABC1_TM_dom"/>
</dbReference>
<evidence type="ECO:0000256" key="1">
    <source>
        <dbReference type="ARBA" id="ARBA00004141"/>
    </source>
</evidence>
<sequence>MKATLQYLIFKRSLKQEIKLDNQIDKKGQKENTEKASQSPEILNLMTVDQEHVLEMYFGIIETTSGILILAIALYLIYLKIGSSVLTGIYVMIGALFFNMILTIFLGVIFQVTLKRKDERVQLTKDVLSGIKNIKYFGWQQIFENKISLLRQKEQKSLLQVRIMFALVTMFWSSISYILLYTFLIKYVDDDNSIQQTNVFTIIALFGYLTQPLSSLPWAVSSIIQSFVSFNRINQFVNSEVCLIDRNSQIQEDNDFAIEIINKKFDWSFKNRLDKDQHFNEIDQDQLKKNDIENQSDINLNEELKSRLVENHESSQINNVNSEKNNFEIYIPSLKIKKGTLNFIIGEIGSGKSSLLLAVLGEMNEQNLPYNLYESSQSYESYLQTQGQNKIILGGKISYVSQNHWLQNKSIRDNILFGKEHDEQWYNICLDACQLLEDLNSFKNRDQKLVGPDGSNLSGGQKQRIAICRAVYSKSNIYLFDDIFSSLDIHVADQIYEKVIQQILINQLKCTVLFVTSHYKIIQQSDASQNIIYIEKGIITLDKDIIANYLSKSESFLSQNILSNSLSKEKLSSIQNQNNFKFQIKSNKQFLKEEEEKIDDNEKDDVEEKREKGNIKWETYLTYLKSLGLILFLLFVLLEITAQASFILIDFWLKDQSQDINDRQLSFLNDYFHGFRNTFTFLILANLAFQFFKMLIYVFSTQKSCCMLFKNLNQSIMRSKMKFFDENPSGRIINRVSEDLIQVDQALPFILLILITQISTTLWYAIGICIQLPWIILLFFIGFFMTFRIQKNFKVANREIKRLLTVNEGKLLNQIQESCKGLIIIRAFSQQKQMLQNYLDCLYNYSKSYLLSQGLQAWIMIRLLMINSLILGFIVITAIFFIFFQLTTYFSTVSMCLTYAMTISAVFCELIFSFFNLEQILVSVERLRQYFDNYQEQPEIKICEQDTQPITQSSIKKSKQIKHTIINDIPAFYSEDNRENYHLIFDNVFLSYDKQDYHQVQKNEVQVEYPVSFALKGLSFKIKKGEKVAFYGRTGSGKTSVLNALFNLYQIEKGNIYIENRNIKLLSINELRSKLSIIPQFGFVYEGTLLNNLDPLNQMQKEDILQILNQSQLNIKGCLQDTHFNSKQNNLNENEDSNNNNNVNLDLQIQQSGQNLSNGEKQIINFFRILLQKADIVCLDEATSNMDPHADKLLHKHLFEFSKNKTLIVIAHRLENIKNFDRVFVMDSGNIVEQGHIDQLIQHENGFFSHLKETL</sequence>
<dbReference type="GO" id="GO:0005524">
    <property type="term" value="F:ATP binding"/>
    <property type="evidence" value="ECO:0007669"/>
    <property type="project" value="UniProtKB-KW"/>
</dbReference>
<proteinExistence type="predicted"/>
<feature type="transmembrane region" description="Helical" evidence="10">
    <location>
        <begin position="163"/>
        <end position="187"/>
    </location>
</feature>
<evidence type="ECO:0000256" key="10">
    <source>
        <dbReference type="SAM" id="Phobius"/>
    </source>
</evidence>
<dbReference type="InterPro" id="IPR017871">
    <property type="entry name" value="ABC_transporter-like_CS"/>
</dbReference>
<feature type="transmembrane region" description="Helical" evidence="10">
    <location>
        <begin position="863"/>
        <end position="885"/>
    </location>
</feature>
<dbReference type="SUPFAM" id="SSF90123">
    <property type="entry name" value="ABC transporter transmembrane region"/>
    <property type="match status" value="2"/>
</dbReference>
<name>I7LVH2_TETTS</name>
<feature type="domain" description="ABC transmembrane type-1" evidence="13">
    <location>
        <begin position="679"/>
        <end position="919"/>
    </location>
</feature>
<dbReference type="GO" id="GO:0016887">
    <property type="term" value="F:ATP hydrolysis activity"/>
    <property type="evidence" value="ECO:0007669"/>
    <property type="project" value="InterPro"/>
</dbReference>
<dbReference type="FunCoup" id="I7LVH2">
    <property type="interactions" value="13"/>
</dbReference>
<dbReference type="Pfam" id="PF00664">
    <property type="entry name" value="ABC_membrane"/>
    <property type="match status" value="2"/>
</dbReference>
<evidence type="ECO:0000256" key="4">
    <source>
        <dbReference type="ARBA" id="ARBA00022737"/>
    </source>
</evidence>
<evidence type="ECO:0000259" key="11">
    <source>
        <dbReference type="PROSITE" id="PS50042"/>
    </source>
</evidence>
<dbReference type="Pfam" id="PF00005">
    <property type="entry name" value="ABC_tran"/>
    <property type="match status" value="2"/>
</dbReference>
<evidence type="ECO:0000256" key="2">
    <source>
        <dbReference type="ARBA" id="ARBA00022448"/>
    </source>
</evidence>
<evidence type="ECO:0000256" key="5">
    <source>
        <dbReference type="ARBA" id="ARBA00022741"/>
    </source>
</evidence>
<dbReference type="STRING" id="312017.I7LVH2"/>
<keyword evidence="4" id="KW-0677">Repeat</keyword>
<dbReference type="PROSITE" id="PS50929">
    <property type="entry name" value="ABC_TM1F"/>
    <property type="match status" value="2"/>
</dbReference>